<accession>A0AAV4ZXB6</accession>
<keyword evidence="3" id="KW-1185">Reference proteome</keyword>
<gene>
    <name evidence="2" type="ORF">Clacol_000551</name>
</gene>
<proteinExistence type="predicted"/>
<dbReference type="AlphaFoldDB" id="A0AAV4ZXB6"/>
<evidence type="ECO:0000313" key="2">
    <source>
        <dbReference type="EMBL" id="GJJ06360.1"/>
    </source>
</evidence>
<name>A0AAV4ZXB6_9AGAM</name>
<protein>
    <submittedName>
        <fullName evidence="2">Uncharacterized protein</fullName>
    </submittedName>
</protein>
<sequence length="166" mass="18139">MIVPICPCKLSSQSNLTTATISRLPLYAQNYSSSQCSQSQNQSMNAPDIDPQHASFPRGNEINTSQSIPQSGPGQYTNQLLYAEPSTSLPESSSMPVNPSTQTTVEQSKTTLTSDIEQIVLTDIEQLKNANSEQLEKLIAGLLRQPNFISLLEKLDSLWKIKGLIG</sequence>
<comment type="caution">
    <text evidence="2">The sequence shown here is derived from an EMBL/GenBank/DDBJ whole genome shotgun (WGS) entry which is preliminary data.</text>
</comment>
<evidence type="ECO:0000313" key="3">
    <source>
        <dbReference type="Proteomes" id="UP001050691"/>
    </source>
</evidence>
<dbReference type="Proteomes" id="UP001050691">
    <property type="component" value="Unassembled WGS sequence"/>
</dbReference>
<organism evidence="2 3">
    <name type="scientific">Clathrus columnatus</name>
    <dbReference type="NCBI Taxonomy" id="1419009"/>
    <lineage>
        <taxon>Eukaryota</taxon>
        <taxon>Fungi</taxon>
        <taxon>Dikarya</taxon>
        <taxon>Basidiomycota</taxon>
        <taxon>Agaricomycotina</taxon>
        <taxon>Agaricomycetes</taxon>
        <taxon>Phallomycetidae</taxon>
        <taxon>Phallales</taxon>
        <taxon>Clathraceae</taxon>
        <taxon>Clathrus</taxon>
    </lineage>
</organism>
<feature type="region of interest" description="Disordered" evidence="1">
    <location>
        <begin position="35"/>
        <end position="102"/>
    </location>
</feature>
<dbReference type="EMBL" id="BPWL01000001">
    <property type="protein sequence ID" value="GJJ06360.1"/>
    <property type="molecule type" value="Genomic_DNA"/>
</dbReference>
<feature type="compositionally biased region" description="Polar residues" evidence="1">
    <location>
        <begin position="61"/>
        <end position="102"/>
    </location>
</feature>
<reference evidence="2" key="1">
    <citation type="submission" date="2021-10" db="EMBL/GenBank/DDBJ databases">
        <title>De novo Genome Assembly of Clathrus columnatus (Basidiomycota, Fungi) Using Illumina and Nanopore Sequence Data.</title>
        <authorList>
            <person name="Ogiso-Tanaka E."/>
            <person name="Itagaki H."/>
            <person name="Hosoya T."/>
            <person name="Hosaka K."/>
        </authorList>
    </citation>
    <scope>NUCLEOTIDE SEQUENCE</scope>
    <source>
        <strain evidence="2">MO-923</strain>
    </source>
</reference>
<evidence type="ECO:0000256" key="1">
    <source>
        <dbReference type="SAM" id="MobiDB-lite"/>
    </source>
</evidence>